<gene>
    <name evidence="1" type="ORF">H4S07_003908</name>
</gene>
<accession>A0ACC1LDH0</accession>
<reference evidence="1" key="1">
    <citation type="submission" date="2022-07" db="EMBL/GenBank/DDBJ databases">
        <title>Phylogenomic reconstructions and comparative analyses of Kickxellomycotina fungi.</title>
        <authorList>
            <person name="Reynolds N.K."/>
            <person name="Stajich J.E."/>
            <person name="Barry K."/>
            <person name="Grigoriev I.V."/>
            <person name="Crous P."/>
            <person name="Smith M.E."/>
        </authorList>
    </citation>
    <scope>NUCLEOTIDE SEQUENCE</scope>
    <source>
        <strain evidence="1">CBS 102833</strain>
    </source>
</reference>
<organism evidence="1 2">
    <name type="scientific">Coemansia furcata</name>
    <dbReference type="NCBI Taxonomy" id="417177"/>
    <lineage>
        <taxon>Eukaryota</taxon>
        <taxon>Fungi</taxon>
        <taxon>Fungi incertae sedis</taxon>
        <taxon>Zoopagomycota</taxon>
        <taxon>Kickxellomycotina</taxon>
        <taxon>Kickxellomycetes</taxon>
        <taxon>Kickxellales</taxon>
        <taxon>Kickxellaceae</taxon>
        <taxon>Coemansia</taxon>
    </lineage>
</organism>
<protein>
    <submittedName>
        <fullName evidence="1">Uncharacterized protein</fullName>
    </submittedName>
</protein>
<proteinExistence type="predicted"/>
<sequence>MQGPAGYVTKGVDDGHIVADLLHLLENVNGDDLASFLESEHRELLRLRDQVRVYKAAASELAGHLQHVFSAVGGLSALPLSPPTRSTLGQPTSPGLQAPVTPLSPSNSIRARSRYVIPLVRSPSSAPFKLQHVPSRPSFSLGSRDAAVQTDDDGLSGMVAELKHTVDEQRADIVDLELALKESRSQVRVLRKQLKDKELRQFAAASDCAGLRRTASIMAGTGSELLAHMRAAGNWPSADTMPTTETVSAQDGRLSGVPSESSVASASIRSSGSTTGRGGMRESGVTGALTGKHRPSAYINGWPMYAHAPPKHNGADKQQPLPANNSECSALATSVSGLSTPRASQLLPSAEPVAAPETSAPSPPQPQPQPPRTPSLFVSAVANTPRRIYSRLSNRLKKI</sequence>
<comment type="caution">
    <text evidence="1">The sequence shown here is derived from an EMBL/GenBank/DDBJ whole genome shotgun (WGS) entry which is preliminary data.</text>
</comment>
<evidence type="ECO:0000313" key="2">
    <source>
        <dbReference type="Proteomes" id="UP001140096"/>
    </source>
</evidence>
<evidence type="ECO:0000313" key="1">
    <source>
        <dbReference type="EMBL" id="KAJ2805925.1"/>
    </source>
</evidence>
<dbReference type="EMBL" id="JANBUP010001411">
    <property type="protein sequence ID" value="KAJ2805925.1"/>
    <property type="molecule type" value="Genomic_DNA"/>
</dbReference>
<name>A0ACC1LDH0_9FUNG</name>
<keyword evidence="2" id="KW-1185">Reference proteome</keyword>
<dbReference type="Proteomes" id="UP001140096">
    <property type="component" value="Unassembled WGS sequence"/>
</dbReference>